<evidence type="ECO:0000313" key="1">
    <source>
        <dbReference type="EMBL" id="QPB09336.1"/>
    </source>
</evidence>
<protein>
    <submittedName>
        <fullName evidence="1">Uncharacterized protein</fullName>
    </submittedName>
</protein>
<organism evidence="1 2">
    <name type="scientific">Klebsiella phage Miami</name>
    <dbReference type="NCBI Taxonomy" id="2767581"/>
    <lineage>
        <taxon>Viruses</taxon>
        <taxon>Duplodnaviria</taxon>
        <taxon>Heunggongvirae</taxon>
        <taxon>Uroviricota</taxon>
        <taxon>Caudoviricetes</taxon>
        <taxon>Chimalliviridae</taxon>
        <taxon>Miamivirus</taxon>
        <taxon>Miamivirus miami</taxon>
    </lineage>
</organism>
<gene>
    <name evidence="1" type="ORF">CPT_Miami_241</name>
</gene>
<name>A0A873WIM7_9CAUD</name>
<reference evidence="1 2" key="1">
    <citation type="submission" date="2020-07" db="EMBL/GenBank/DDBJ databases">
        <title>Complete genome sequence of Klebsiella pneumoniae phage Miami.</title>
        <authorList>
            <person name="Mora D.A."/>
            <person name="Lessor L."/>
            <person name="Gill J."/>
            <person name="Liu M."/>
        </authorList>
    </citation>
    <scope>NUCLEOTIDE SEQUENCE [LARGE SCALE GENOMIC DNA]</scope>
</reference>
<dbReference type="Proteomes" id="UP000662782">
    <property type="component" value="Segment"/>
</dbReference>
<keyword evidence="2" id="KW-1185">Reference proteome</keyword>
<accession>A0A873WIM7</accession>
<dbReference type="EMBL" id="MT701590">
    <property type="protein sequence ID" value="QPB09336.1"/>
    <property type="molecule type" value="Genomic_DNA"/>
</dbReference>
<evidence type="ECO:0000313" key="2">
    <source>
        <dbReference type="Proteomes" id="UP000662782"/>
    </source>
</evidence>
<sequence>MASKSTTRIYELADGGIRIGFVRNEGSIKVKVEQFDRERKLMNLYGATIHILEKAGAITELRKVLGKQFPRWGFDMNPEAKEDIVLTFIKLF</sequence>
<proteinExistence type="predicted"/>